<protein>
    <submittedName>
        <fullName evidence="1">Uncharacterized protein</fullName>
    </submittedName>
</protein>
<name>F4SV24_ECOLX</name>
<evidence type="ECO:0000313" key="2">
    <source>
        <dbReference type="Proteomes" id="UP000004710"/>
    </source>
</evidence>
<gene>
    <name evidence="1" type="ORF">ECIG_00350</name>
</gene>
<proteinExistence type="predicted"/>
<dbReference type="AlphaFoldDB" id="F4SV24"/>
<dbReference type="Proteomes" id="UP000004710">
    <property type="component" value="Unassembled WGS sequence"/>
</dbReference>
<dbReference type="EMBL" id="GL883901">
    <property type="protein sequence ID" value="EGI16846.1"/>
    <property type="molecule type" value="Genomic_DNA"/>
</dbReference>
<accession>F4SV24</accession>
<reference evidence="1 2" key="1">
    <citation type="submission" date="2010-01" db="EMBL/GenBank/DDBJ databases">
        <title>The Genome Sequence of Escherichia coli M605.</title>
        <authorList>
            <consortium name="The Broad Institute Genome Sequencing Platform"/>
            <consortium name="The Broad Institute Genome Sequencing Center for Infectious Disease"/>
            <person name="Feldgarden M."/>
            <person name="Gordon D.M."/>
            <person name="Johnson J.R."/>
            <person name="Johnston B.D."/>
            <person name="Young S."/>
            <person name="Zeng Q."/>
            <person name="Koehrsen M."/>
            <person name="Alvarado L."/>
            <person name="Berlin A.M."/>
            <person name="Borenstein D."/>
            <person name="Chapman S.B."/>
            <person name="Chen Z."/>
            <person name="Engels R."/>
            <person name="Freedman E."/>
            <person name="Gellesch M."/>
            <person name="Goldberg J."/>
            <person name="Griggs A."/>
            <person name="Gujja S."/>
            <person name="Heilman E.R."/>
            <person name="Heiman D.I."/>
            <person name="Hepburn T.A."/>
            <person name="Howarth C."/>
            <person name="Jen D."/>
            <person name="Larson L."/>
            <person name="Lewis B."/>
            <person name="Mehta T."/>
            <person name="Park D."/>
            <person name="Pearson M."/>
            <person name="Richards J."/>
            <person name="Roberts A."/>
            <person name="Saif S."/>
            <person name="Shea T.D."/>
            <person name="Shenoy N."/>
            <person name="Sisk P."/>
            <person name="Stolte C."/>
            <person name="Sykes S.N."/>
            <person name="Walk T."/>
            <person name="White J."/>
            <person name="Yandava C."/>
            <person name="Haas B."/>
            <person name="Henn M.R."/>
            <person name="Nusbaum C."/>
            <person name="Birren B."/>
        </authorList>
    </citation>
    <scope>NUCLEOTIDE SEQUENCE [LARGE SCALE GENOMIC DNA]</scope>
    <source>
        <strain evidence="1 2">M605</strain>
    </source>
</reference>
<sequence length="188" mass="20805">MDKVMEFLDSVGSELSSKKLKVGFLEDATYPDGTSMPMVAASNEFGNPASGSPPRPFFRNAIASKSEEWSEKVEKLMKSHDGDTDTVLNLIGEIIKADIQESIRTIQEPPLSPVTVLLRSRFPNNRAEMTKWDVVKAREDVFGGPGYFGPVKKVDVDMSNNKPLIWTGDMLRAVDYEVGEIESSTDSQ</sequence>
<organism evidence="1 2">
    <name type="scientific">Escherichia coli M605</name>
    <dbReference type="NCBI Taxonomy" id="656417"/>
    <lineage>
        <taxon>Bacteria</taxon>
        <taxon>Pseudomonadati</taxon>
        <taxon>Pseudomonadota</taxon>
        <taxon>Gammaproteobacteria</taxon>
        <taxon>Enterobacterales</taxon>
        <taxon>Enterobacteriaceae</taxon>
        <taxon>Escherichia</taxon>
    </lineage>
</organism>
<dbReference type="RefSeq" id="WP_000362078.1">
    <property type="nucleotide sequence ID" value="NZ_GL883901.1"/>
</dbReference>
<evidence type="ECO:0000313" key="1">
    <source>
        <dbReference type="EMBL" id="EGI16846.1"/>
    </source>
</evidence>
<dbReference type="HOGENOM" id="CLU_096367_1_1_6"/>